<evidence type="ECO:0000256" key="3">
    <source>
        <dbReference type="PROSITE-ProRule" id="PRU00023"/>
    </source>
</evidence>
<evidence type="ECO:0000313" key="5">
    <source>
        <dbReference type="Proteomes" id="UP000472263"/>
    </source>
</evidence>
<accession>A0A667XAG3</accession>
<reference evidence="4" key="3">
    <citation type="submission" date="2025-09" db="UniProtKB">
        <authorList>
            <consortium name="Ensembl"/>
        </authorList>
    </citation>
    <scope>IDENTIFICATION</scope>
</reference>
<keyword evidence="1" id="KW-0677">Repeat</keyword>
<dbReference type="Ensembl" id="ENSMMDT00005015200.1">
    <property type="protein sequence ID" value="ENSMMDP00005014795.1"/>
    <property type="gene ID" value="ENSMMDG00005007497.1"/>
</dbReference>
<evidence type="ECO:0000256" key="1">
    <source>
        <dbReference type="ARBA" id="ARBA00022737"/>
    </source>
</evidence>
<dbReference type="GO" id="GO:0005634">
    <property type="term" value="C:nucleus"/>
    <property type="evidence" value="ECO:0007669"/>
    <property type="project" value="TreeGrafter"/>
</dbReference>
<evidence type="ECO:0000256" key="2">
    <source>
        <dbReference type="ARBA" id="ARBA00023043"/>
    </source>
</evidence>
<dbReference type="GeneTree" id="ENSGT00940000153695"/>
<dbReference type="PROSITE" id="PS50088">
    <property type="entry name" value="ANK_REPEAT"/>
    <property type="match status" value="2"/>
</dbReference>
<proteinExistence type="predicted"/>
<dbReference type="SUPFAM" id="SSF48403">
    <property type="entry name" value="Ankyrin repeat"/>
    <property type="match status" value="1"/>
</dbReference>
<reference evidence="4" key="2">
    <citation type="submission" date="2025-08" db="UniProtKB">
        <authorList>
            <consortium name="Ensembl"/>
        </authorList>
    </citation>
    <scope>IDENTIFICATION</scope>
</reference>
<dbReference type="PRINTS" id="PR01415">
    <property type="entry name" value="ANKYRIN"/>
</dbReference>
<keyword evidence="2 3" id="KW-0040">ANK repeat</keyword>
<reference evidence="4" key="1">
    <citation type="submission" date="2019-06" db="EMBL/GenBank/DDBJ databases">
        <authorList>
            <consortium name="Wellcome Sanger Institute Data Sharing"/>
        </authorList>
    </citation>
    <scope>NUCLEOTIDE SEQUENCE [LARGE SCALE GENOMIC DNA]</scope>
</reference>
<dbReference type="InterPro" id="IPR036770">
    <property type="entry name" value="Ankyrin_rpt-contain_sf"/>
</dbReference>
<organism evidence="4 5">
    <name type="scientific">Myripristis murdjan</name>
    <name type="common">pinecone soldierfish</name>
    <dbReference type="NCBI Taxonomy" id="586833"/>
    <lineage>
        <taxon>Eukaryota</taxon>
        <taxon>Metazoa</taxon>
        <taxon>Chordata</taxon>
        <taxon>Craniata</taxon>
        <taxon>Vertebrata</taxon>
        <taxon>Euteleostomi</taxon>
        <taxon>Actinopterygii</taxon>
        <taxon>Neopterygii</taxon>
        <taxon>Teleostei</taxon>
        <taxon>Neoteleostei</taxon>
        <taxon>Acanthomorphata</taxon>
        <taxon>Holocentriformes</taxon>
        <taxon>Holocentridae</taxon>
        <taxon>Myripristis</taxon>
    </lineage>
</organism>
<protein>
    <submittedName>
        <fullName evidence="4">Uncharacterized protein</fullName>
    </submittedName>
</protein>
<dbReference type="Proteomes" id="UP000472263">
    <property type="component" value="Chromosome 2"/>
</dbReference>
<dbReference type="GO" id="GO:0010468">
    <property type="term" value="P:regulation of gene expression"/>
    <property type="evidence" value="ECO:0007669"/>
    <property type="project" value="TreeGrafter"/>
</dbReference>
<dbReference type="PANTHER" id="PTHR24124">
    <property type="entry name" value="ANKYRIN REPEAT FAMILY A"/>
    <property type="match status" value="1"/>
</dbReference>
<dbReference type="FunFam" id="1.25.40.20:FF:000097">
    <property type="entry name" value="NF-kappa-B inhibitor zeta isoform X1"/>
    <property type="match status" value="1"/>
</dbReference>
<dbReference type="Pfam" id="PF12796">
    <property type="entry name" value="Ank_2"/>
    <property type="match status" value="2"/>
</dbReference>
<dbReference type="PROSITE" id="PS50297">
    <property type="entry name" value="ANK_REP_REGION"/>
    <property type="match status" value="2"/>
</dbReference>
<sequence length="417" mass="46947">VHNKHTVKELIMMKRLGRLHEQVFEQLHENIVHFGCKWIRSQEKKILGHKIRAVKPEIDFSEPSLYLPINPSFHNNFLPSPENGHVTPEYIQTPALQRDAPNVNGKLTFFHWQINQEANRMAGTDPEVLNMQDEDGDTILHIAVAQGKRALAYVLAAKMAINGSLDIKEHNNQTALQVAAATNQHLIVQDLLAHGAQINTRDSWGRSPLHVCAEKGHLLSLQSIQRAFSESWQSIDIEMHNYDGLTPLQAAVLSHNNIVKEVRCLENPCSFIMTELIHRKQLYMECIRTLMLMGARCGTKDLKSGRTSLHMASEEANIELLHFFLDQPLALALVNVETFNGNTALHIVSSLQNHEAQVDAVKLLLRRGANPSAKNIENEQPAHLVPEGPTGEKYILKVKSISMRFGTQGQSFSKLRK</sequence>
<dbReference type="Gene3D" id="1.25.40.20">
    <property type="entry name" value="Ankyrin repeat-containing domain"/>
    <property type="match status" value="1"/>
</dbReference>
<feature type="repeat" description="ANK" evidence="3">
    <location>
        <begin position="340"/>
        <end position="376"/>
    </location>
</feature>
<dbReference type="PANTHER" id="PTHR24124:SF5">
    <property type="entry name" value="NF-KAPPA-B INHIBITOR ZETA"/>
    <property type="match status" value="1"/>
</dbReference>
<name>A0A667XAG3_9TELE</name>
<dbReference type="InParanoid" id="A0A667XAG3"/>
<dbReference type="SMART" id="SM00248">
    <property type="entry name" value="ANK"/>
    <property type="match status" value="5"/>
</dbReference>
<dbReference type="AlphaFoldDB" id="A0A667XAG3"/>
<evidence type="ECO:0000313" key="4">
    <source>
        <dbReference type="Ensembl" id="ENSMMDP00005014795.1"/>
    </source>
</evidence>
<keyword evidence="5" id="KW-1185">Reference proteome</keyword>
<dbReference type="InterPro" id="IPR002110">
    <property type="entry name" value="Ankyrin_rpt"/>
</dbReference>
<feature type="repeat" description="ANK" evidence="3">
    <location>
        <begin position="171"/>
        <end position="203"/>
    </location>
</feature>